<dbReference type="RefSeq" id="XP_014241599.1">
    <property type="nucleotide sequence ID" value="XM_014386113.2"/>
</dbReference>
<dbReference type="EnsemblMetazoa" id="XM_014386113.2">
    <property type="protein sequence ID" value="XP_014241599.1"/>
    <property type="gene ID" value="LOC106662219"/>
</dbReference>
<evidence type="ECO:0000313" key="2">
    <source>
        <dbReference type="Proteomes" id="UP000494040"/>
    </source>
</evidence>
<reference evidence="1" key="1">
    <citation type="submission" date="2022-01" db="UniProtKB">
        <authorList>
            <consortium name="EnsemblMetazoa"/>
        </authorList>
    </citation>
    <scope>IDENTIFICATION</scope>
</reference>
<dbReference type="Proteomes" id="UP000494040">
    <property type="component" value="Unassembled WGS sequence"/>
</dbReference>
<name>A0A8I6RE87_CIMLE</name>
<accession>A0A8I6RE87</accession>
<keyword evidence="2" id="KW-1185">Reference proteome</keyword>
<dbReference type="KEGG" id="clec:106662219"/>
<dbReference type="GeneID" id="106662219"/>
<dbReference type="AlphaFoldDB" id="A0A8I6RE87"/>
<dbReference type="RefSeq" id="XP_014241600.1">
    <property type="nucleotide sequence ID" value="XM_014386114.2"/>
</dbReference>
<sequence>MQKLFVKKLFQIKEEKIIFKMKMSNANIKSAIERSNSLRSFFINKTSVGNVFKINKEPPVIYDKIGEIDLKSIRDECTGARLMIGSAYSKNTRERHIQRYHHFKNLASAICDAALRIGGPAFLCFLIITANSRNPALRAWQKQF</sequence>
<proteinExistence type="predicted"/>
<evidence type="ECO:0000313" key="1">
    <source>
        <dbReference type="EnsemblMetazoa" id="XP_014241600.1"/>
    </source>
</evidence>
<organism evidence="1 2">
    <name type="scientific">Cimex lectularius</name>
    <name type="common">Bed bug</name>
    <name type="synonym">Acanthia lectularia</name>
    <dbReference type="NCBI Taxonomy" id="79782"/>
    <lineage>
        <taxon>Eukaryota</taxon>
        <taxon>Metazoa</taxon>
        <taxon>Ecdysozoa</taxon>
        <taxon>Arthropoda</taxon>
        <taxon>Hexapoda</taxon>
        <taxon>Insecta</taxon>
        <taxon>Pterygota</taxon>
        <taxon>Neoptera</taxon>
        <taxon>Paraneoptera</taxon>
        <taxon>Hemiptera</taxon>
        <taxon>Heteroptera</taxon>
        <taxon>Panheteroptera</taxon>
        <taxon>Cimicomorpha</taxon>
        <taxon>Cimicidae</taxon>
        <taxon>Cimex</taxon>
    </lineage>
</organism>
<protein>
    <submittedName>
        <fullName evidence="1">Uncharacterized protein</fullName>
    </submittedName>
</protein>
<dbReference type="EnsemblMetazoa" id="XM_014386114.2">
    <property type="protein sequence ID" value="XP_014241600.1"/>
    <property type="gene ID" value="LOC106662219"/>
</dbReference>